<dbReference type="Pfam" id="PF00069">
    <property type="entry name" value="Pkinase"/>
    <property type="match status" value="1"/>
</dbReference>
<feature type="region of interest" description="Disordered" evidence="16">
    <location>
        <begin position="1"/>
        <end position="47"/>
    </location>
</feature>
<evidence type="ECO:0000256" key="15">
    <source>
        <dbReference type="PROSITE-ProRule" id="PRU10141"/>
    </source>
</evidence>
<keyword evidence="19" id="KW-1185">Reference proteome</keyword>
<feature type="domain" description="Protein kinase" evidence="17">
    <location>
        <begin position="84"/>
        <end position="507"/>
    </location>
</feature>
<dbReference type="Gene3D" id="3.30.200.20">
    <property type="entry name" value="Phosphorylase Kinase, domain 1"/>
    <property type="match status" value="1"/>
</dbReference>
<dbReference type="GO" id="GO:0004674">
    <property type="term" value="F:protein serine/threonine kinase activity"/>
    <property type="evidence" value="ECO:0007669"/>
    <property type="project" value="UniProtKB-KW"/>
</dbReference>
<dbReference type="Proteomes" id="UP001303473">
    <property type="component" value="Unassembled WGS sequence"/>
</dbReference>
<dbReference type="Gene3D" id="1.10.510.10">
    <property type="entry name" value="Transferase(Phosphotransferase) domain 1"/>
    <property type="match status" value="1"/>
</dbReference>
<dbReference type="PROSITE" id="PS00109">
    <property type="entry name" value="PROTEIN_KINASE_TYR"/>
    <property type="match status" value="1"/>
</dbReference>
<comment type="function">
    <text evidence="1">Component of the EKC/KEOPS complex that is required for the formation of a threonylcarbamoyl group on adenosine at position 37 (t(6)A37) in tRNAs that read codons beginning with adenine. The complex is probably involved in the transfer of the threonylcarbamoyl moiety of threonylcarbamoyl-AMP (TC-AMP) to the N6 group of A37. BUD32 has ATPase activity in the context of the EKC/KEOPS complex and likely plays a supporting role to the catalytic subunit KAE1. The EKC/KEOPS complex also promotes both telomere uncapping and telomere elongation. The complex is required for efficient recruitment of transcriptional coactivators.</text>
</comment>
<evidence type="ECO:0000256" key="16">
    <source>
        <dbReference type="SAM" id="MobiDB-lite"/>
    </source>
</evidence>
<organism evidence="18 19">
    <name type="scientific">Diplogelasinospora grovesii</name>
    <dbReference type="NCBI Taxonomy" id="303347"/>
    <lineage>
        <taxon>Eukaryota</taxon>
        <taxon>Fungi</taxon>
        <taxon>Dikarya</taxon>
        <taxon>Ascomycota</taxon>
        <taxon>Pezizomycotina</taxon>
        <taxon>Sordariomycetes</taxon>
        <taxon>Sordariomycetidae</taxon>
        <taxon>Sordariales</taxon>
        <taxon>Diplogelasinosporaceae</taxon>
        <taxon>Diplogelasinospora</taxon>
    </lineage>
</organism>
<feature type="region of interest" description="Disordered" evidence="16">
    <location>
        <begin position="410"/>
        <end position="443"/>
    </location>
</feature>
<feature type="binding site" evidence="15">
    <location>
        <position position="113"/>
    </location>
    <ligand>
        <name>ATP</name>
        <dbReference type="ChEBI" id="CHEBI:30616"/>
    </ligand>
</feature>
<keyword evidence="7" id="KW-0808">Transferase</keyword>
<dbReference type="GO" id="GO:0005524">
    <property type="term" value="F:ATP binding"/>
    <property type="evidence" value="ECO:0007669"/>
    <property type="project" value="UniProtKB-UniRule"/>
</dbReference>
<dbReference type="PANTHER" id="PTHR45646:SF11">
    <property type="entry name" value="SERINE_THREONINE-PROTEIN KINASE DOA"/>
    <property type="match status" value="1"/>
</dbReference>
<comment type="caution">
    <text evidence="18">The sequence shown here is derived from an EMBL/GenBank/DDBJ whole genome shotgun (WGS) entry which is preliminary data.</text>
</comment>
<proteinExistence type="predicted"/>
<feature type="compositionally biased region" description="Acidic residues" evidence="16">
    <location>
        <begin position="15"/>
        <end position="26"/>
    </location>
</feature>
<evidence type="ECO:0000256" key="13">
    <source>
        <dbReference type="ARBA" id="ARBA00047899"/>
    </source>
</evidence>
<evidence type="ECO:0000256" key="7">
    <source>
        <dbReference type="ARBA" id="ARBA00022679"/>
    </source>
</evidence>
<evidence type="ECO:0000256" key="5">
    <source>
        <dbReference type="ARBA" id="ARBA00019973"/>
    </source>
</evidence>
<dbReference type="PANTHER" id="PTHR45646">
    <property type="entry name" value="SERINE/THREONINE-PROTEIN KINASE DOA-RELATED"/>
    <property type="match status" value="1"/>
</dbReference>
<protein>
    <recommendedName>
        <fullName evidence="5">EKC/KEOPS complex subunit BUD32</fullName>
        <ecNumber evidence="3">2.7.11.1</ecNumber>
    </recommendedName>
    <alternativeName>
        <fullName evidence="11 12">Atypical Serine/threonine protein kinase BUD32</fullName>
    </alternativeName>
    <alternativeName>
        <fullName evidence="4">EKC/KEOPS complex subunit bud32</fullName>
    </alternativeName>
</protein>
<dbReference type="InterPro" id="IPR017441">
    <property type="entry name" value="Protein_kinase_ATP_BS"/>
</dbReference>
<dbReference type="GO" id="GO:0043484">
    <property type="term" value="P:regulation of RNA splicing"/>
    <property type="evidence" value="ECO:0007669"/>
    <property type="project" value="TreeGrafter"/>
</dbReference>
<name>A0AAN6S6I8_9PEZI</name>
<keyword evidence="9 18" id="KW-0418">Kinase</keyword>
<evidence type="ECO:0000313" key="19">
    <source>
        <dbReference type="Proteomes" id="UP001303473"/>
    </source>
</evidence>
<evidence type="ECO:0000259" key="17">
    <source>
        <dbReference type="PROSITE" id="PS50011"/>
    </source>
</evidence>
<evidence type="ECO:0000256" key="8">
    <source>
        <dbReference type="ARBA" id="ARBA00022741"/>
    </source>
</evidence>
<evidence type="ECO:0000256" key="11">
    <source>
        <dbReference type="ARBA" id="ARBA00030980"/>
    </source>
</evidence>
<evidence type="ECO:0000256" key="4">
    <source>
        <dbReference type="ARBA" id="ARBA00013948"/>
    </source>
</evidence>
<sequence length="509" mass="56739">MSEPQSPAYPKAYESDEVMDSDDDIPEVNGPSIRHRPHPPATSQGTYSFSVSGEIEELERYDKGGYHPVNLGDRLGDGAAGGRYRVLHKLGYGGFSTVWLCRDTQDHRYVAVKVFAGYASRDNKRVSEADLLAHLPNNSSQPGAEYIARPLDHFSLQGPNGTHQCIVLPVLGPRVSPSLWHEMETENDCGVILKKMCRQATLGLSFLHENGICHGDFRPANILVNVDAEKLNRLSEDELYGLLGPPWVAEVFTESGAEVPDSTPKDLIYPADLWKLRKFLTEEIRIVDFSESFLMSSPPPNLGTPENYLPPEVLIWNLELEKELASRTDDDGAGILSTAAAMAGNCPVGPACDIWALGCTLFAIRNQVALLYMIPEGDEMIAEMVEHFGKLPAQLWAKWDARAEYFDEDDDGTIIPRTGQEDDVTDDEGTIDPRTGQADDGCEKEGRLEHALNDKHQIFKMYGSNPIKEFSIPKDEQKVLGDLLYKICVYNPEKRPTVQEILSHEYFRT</sequence>
<dbReference type="AlphaFoldDB" id="A0AAN6S6I8"/>
<evidence type="ECO:0000256" key="2">
    <source>
        <dbReference type="ARBA" id="ARBA00011534"/>
    </source>
</evidence>
<evidence type="ECO:0000313" key="18">
    <source>
        <dbReference type="EMBL" id="KAK3941868.1"/>
    </source>
</evidence>
<reference evidence="19" key="1">
    <citation type="journal article" date="2023" name="Mol. Phylogenet. Evol.">
        <title>Genome-scale phylogeny and comparative genomics of the fungal order Sordariales.</title>
        <authorList>
            <person name="Hensen N."/>
            <person name="Bonometti L."/>
            <person name="Westerberg I."/>
            <person name="Brannstrom I.O."/>
            <person name="Guillou S."/>
            <person name="Cros-Aarteil S."/>
            <person name="Calhoun S."/>
            <person name="Haridas S."/>
            <person name="Kuo A."/>
            <person name="Mondo S."/>
            <person name="Pangilinan J."/>
            <person name="Riley R."/>
            <person name="LaButti K."/>
            <person name="Andreopoulos B."/>
            <person name="Lipzen A."/>
            <person name="Chen C."/>
            <person name="Yan M."/>
            <person name="Daum C."/>
            <person name="Ng V."/>
            <person name="Clum A."/>
            <person name="Steindorff A."/>
            <person name="Ohm R.A."/>
            <person name="Martin F."/>
            <person name="Silar P."/>
            <person name="Natvig D.O."/>
            <person name="Lalanne C."/>
            <person name="Gautier V."/>
            <person name="Ament-Velasquez S.L."/>
            <person name="Kruys A."/>
            <person name="Hutchinson M.I."/>
            <person name="Powell A.J."/>
            <person name="Barry K."/>
            <person name="Miller A.N."/>
            <person name="Grigoriev I.V."/>
            <person name="Debuchy R."/>
            <person name="Gladieux P."/>
            <person name="Hiltunen Thoren M."/>
            <person name="Johannesson H."/>
        </authorList>
    </citation>
    <scope>NUCLEOTIDE SEQUENCE [LARGE SCALE GENOMIC DNA]</scope>
    <source>
        <strain evidence="19">CBS 340.73</strain>
    </source>
</reference>
<dbReference type="SUPFAM" id="SSF56112">
    <property type="entry name" value="Protein kinase-like (PK-like)"/>
    <property type="match status" value="1"/>
</dbReference>
<dbReference type="InterPro" id="IPR000719">
    <property type="entry name" value="Prot_kinase_dom"/>
</dbReference>
<dbReference type="PROSITE" id="PS00107">
    <property type="entry name" value="PROTEIN_KINASE_ATP"/>
    <property type="match status" value="1"/>
</dbReference>
<evidence type="ECO:0000256" key="3">
    <source>
        <dbReference type="ARBA" id="ARBA00012513"/>
    </source>
</evidence>
<keyword evidence="8 15" id="KW-0547">Nucleotide-binding</keyword>
<dbReference type="InterPro" id="IPR008266">
    <property type="entry name" value="Tyr_kinase_AS"/>
</dbReference>
<accession>A0AAN6S6I8</accession>
<dbReference type="EMBL" id="MU853779">
    <property type="protein sequence ID" value="KAK3941868.1"/>
    <property type="molecule type" value="Genomic_DNA"/>
</dbReference>
<dbReference type="InterPro" id="IPR051175">
    <property type="entry name" value="CLK_kinases"/>
</dbReference>
<evidence type="ECO:0000256" key="10">
    <source>
        <dbReference type="ARBA" id="ARBA00022840"/>
    </source>
</evidence>
<dbReference type="PROSITE" id="PS50011">
    <property type="entry name" value="PROTEIN_KINASE_DOM"/>
    <property type="match status" value="1"/>
</dbReference>
<dbReference type="InterPro" id="IPR011009">
    <property type="entry name" value="Kinase-like_dom_sf"/>
</dbReference>
<evidence type="ECO:0000256" key="14">
    <source>
        <dbReference type="ARBA" id="ARBA00048679"/>
    </source>
</evidence>
<dbReference type="SMART" id="SM00220">
    <property type="entry name" value="S_TKc"/>
    <property type="match status" value="1"/>
</dbReference>
<evidence type="ECO:0000256" key="6">
    <source>
        <dbReference type="ARBA" id="ARBA00022527"/>
    </source>
</evidence>
<keyword evidence="6" id="KW-0723">Serine/threonine-protein kinase</keyword>
<dbReference type="EC" id="2.7.11.1" evidence="3"/>
<comment type="catalytic activity">
    <reaction evidence="13">
        <text>L-threonyl-[protein] + ATP = O-phospho-L-threonyl-[protein] + ADP + H(+)</text>
        <dbReference type="Rhea" id="RHEA:46608"/>
        <dbReference type="Rhea" id="RHEA-COMP:11060"/>
        <dbReference type="Rhea" id="RHEA-COMP:11605"/>
        <dbReference type="ChEBI" id="CHEBI:15378"/>
        <dbReference type="ChEBI" id="CHEBI:30013"/>
        <dbReference type="ChEBI" id="CHEBI:30616"/>
        <dbReference type="ChEBI" id="CHEBI:61977"/>
        <dbReference type="ChEBI" id="CHEBI:456216"/>
        <dbReference type="EC" id="2.7.11.1"/>
    </reaction>
</comment>
<dbReference type="GO" id="GO:0005634">
    <property type="term" value="C:nucleus"/>
    <property type="evidence" value="ECO:0007669"/>
    <property type="project" value="TreeGrafter"/>
</dbReference>
<evidence type="ECO:0000256" key="12">
    <source>
        <dbReference type="ARBA" id="ARBA00033194"/>
    </source>
</evidence>
<feature type="compositionally biased region" description="Acidic residues" evidence="16">
    <location>
        <begin position="421"/>
        <end position="430"/>
    </location>
</feature>
<comment type="subunit">
    <text evidence="2">Component of the EKC/KEOPS complex composed of at least BUD32, CGI121, GON7, KAE1 and PCC1; the whole complex dimerizes.</text>
</comment>
<evidence type="ECO:0000256" key="9">
    <source>
        <dbReference type="ARBA" id="ARBA00022777"/>
    </source>
</evidence>
<gene>
    <name evidence="18" type="ORF">QBC46DRAFT_429210</name>
</gene>
<keyword evidence="10 15" id="KW-0067">ATP-binding</keyword>
<evidence type="ECO:0000256" key="1">
    <source>
        <dbReference type="ARBA" id="ARBA00003747"/>
    </source>
</evidence>
<comment type="catalytic activity">
    <reaction evidence="14">
        <text>L-seryl-[protein] + ATP = O-phospho-L-seryl-[protein] + ADP + H(+)</text>
        <dbReference type="Rhea" id="RHEA:17989"/>
        <dbReference type="Rhea" id="RHEA-COMP:9863"/>
        <dbReference type="Rhea" id="RHEA-COMP:11604"/>
        <dbReference type="ChEBI" id="CHEBI:15378"/>
        <dbReference type="ChEBI" id="CHEBI:29999"/>
        <dbReference type="ChEBI" id="CHEBI:30616"/>
        <dbReference type="ChEBI" id="CHEBI:83421"/>
        <dbReference type="ChEBI" id="CHEBI:456216"/>
        <dbReference type="EC" id="2.7.11.1"/>
    </reaction>
</comment>